<name>E6PNJ6_9ZZZZ</name>
<sequence length="100" mass="10802">MRLCTRDSMHDNCCYHSSDFFSVSPGCESWGSWKARKTGPAGAAMRPGTPPPGFALPGLRPEDGTFQGLTLMKSYEIFPMKFFIGSRGAAKKKPARGGLG</sequence>
<organism evidence="2">
    <name type="scientific">mine drainage metagenome</name>
    <dbReference type="NCBI Taxonomy" id="410659"/>
    <lineage>
        <taxon>unclassified sequences</taxon>
        <taxon>metagenomes</taxon>
        <taxon>ecological metagenomes</taxon>
    </lineage>
</organism>
<accession>E6PNJ6</accession>
<dbReference type="EMBL" id="CABM01000027">
    <property type="protein sequence ID" value="CBH96498.1"/>
    <property type="molecule type" value="Genomic_DNA"/>
</dbReference>
<proteinExistence type="predicted"/>
<evidence type="ECO:0000256" key="1">
    <source>
        <dbReference type="SAM" id="MobiDB-lite"/>
    </source>
</evidence>
<gene>
    <name evidence="2" type="ORF">CARN2_1356</name>
</gene>
<dbReference type="AlphaFoldDB" id="E6PNJ6"/>
<comment type="caution">
    <text evidence="2">The sequence shown here is derived from an EMBL/GenBank/DDBJ whole genome shotgun (WGS) entry which is preliminary data.</text>
</comment>
<protein>
    <submittedName>
        <fullName evidence="2">Uncharacterized protein</fullName>
    </submittedName>
</protein>
<evidence type="ECO:0000313" key="2">
    <source>
        <dbReference type="EMBL" id="CBH96498.1"/>
    </source>
</evidence>
<reference evidence="2" key="1">
    <citation type="submission" date="2009-10" db="EMBL/GenBank/DDBJ databases">
        <title>Diversity of trophic interactions inside an arsenic-rich microbial ecosystem.</title>
        <authorList>
            <person name="Bertin P.N."/>
            <person name="Heinrich-Salmeron A."/>
            <person name="Pelletier E."/>
            <person name="Goulhen-Chollet F."/>
            <person name="Arsene-Ploetze F."/>
            <person name="Gallien S."/>
            <person name="Calteau A."/>
            <person name="Vallenet D."/>
            <person name="Casiot C."/>
            <person name="Chane-Woon-Ming B."/>
            <person name="Giloteaux L."/>
            <person name="Barakat M."/>
            <person name="Bonnefoy V."/>
            <person name="Bruneel O."/>
            <person name="Chandler M."/>
            <person name="Cleiss J."/>
            <person name="Duran R."/>
            <person name="Elbaz-Poulichet F."/>
            <person name="Fonknechten N."/>
            <person name="Lauga B."/>
            <person name="Mornico D."/>
            <person name="Ortet P."/>
            <person name="Schaeffer C."/>
            <person name="Siguier P."/>
            <person name="Alexander Thil Smith A."/>
            <person name="Van Dorsselaer A."/>
            <person name="Weissenbach J."/>
            <person name="Medigue C."/>
            <person name="Le Paslier D."/>
        </authorList>
    </citation>
    <scope>NUCLEOTIDE SEQUENCE</scope>
</reference>
<feature type="region of interest" description="Disordered" evidence="1">
    <location>
        <begin position="38"/>
        <end position="57"/>
    </location>
</feature>